<proteinExistence type="predicted"/>
<dbReference type="RefSeq" id="WP_207727042.1">
    <property type="nucleotide sequence ID" value="NZ_JACHEN010000020.1"/>
</dbReference>
<comment type="caution">
    <text evidence="2">The sequence shown here is derived from an EMBL/GenBank/DDBJ whole genome shotgun (WGS) entry which is preliminary data.</text>
</comment>
<evidence type="ECO:0000259" key="1">
    <source>
        <dbReference type="PROSITE" id="PS50902"/>
    </source>
</evidence>
<dbReference type="Proteomes" id="UP000579281">
    <property type="component" value="Unassembled WGS sequence"/>
</dbReference>
<accession>A0A841L471</accession>
<dbReference type="PANTHER" id="PTHR43717">
    <property type="entry name" value="ANAEROBIC NITRIC OXIDE REDUCTASE FLAVORUBREDOXIN"/>
    <property type="match status" value="1"/>
</dbReference>
<dbReference type="PANTHER" id="PTHR43717:SF1">
    <property type="entry name" value="ANAEROBIC NITRIC OXIDE REDUCTASE FLAVORUBREDOXIN"/>
    <property type="match status" value="1"/>
</dbReference>
<dbReference type="GO" id="GO:0010181">
    <property type="term" value="F:FMN binding"/>
    <property type="evidence" value="ECO:0007669"/>
    <property type="project" value="InterPro"/>
</dbReference>
<keyword evidence="3" id="KW-1185">Reference proteome</keyword>
<sequence length="129" mass="14439">MASKIRYKVHKFLCVFKNNGEGHYFFDDGNDIITDILDAKAVLVASSTINNTMISQVAHFLEELMGLKPRNKIDASFGSYGWGKSAIANIERKLKEAGIQLVKEGLQVKYVPTAEDLKACYAYGKEMEK</sequence>
<name>A0A841L471_9FIRM</name>
<dbReference type="GO" id="GO:0016651">
    <property type="term" value="F:oxidoreductase activity, acting on NAD(P)H"/>
    <property type="evidence" value="ECO:0007669"/>
    <property type="project" value="UniProtKB-ARBA"/>
</dbReference>
<dbReference type="Pfam" id="PF00258">
    <property type="entry name" value="Flavodoxin_1"/>
    <property type="match status" value="1"/>
</dbReference>
<dbReference type="InterPro" id="IPR029039">
    <property type="entry name" value="Flavoprotein-like_sf"/>
</dbReference>
<protein>
    <submittedName>
        <fullName evidence="2">Flavorubredoxin</fullName>
    </submittedName>
</protein>
<dbReference type="AlphaFoldDB" id="A0A841L471"/>
<dbReference type="PROSITE" id="PS50902">
    <property type="entry name" value="FLAVODOXIN_LIKE"/>
    <property type="match status" value="1"/>
</dbReference>
<dbReference type="Gene3D" id="3.40.50.360">
    <property type="match status" value="1"/>
</dbReference>
<dbReference type="InterPro" id="IPR008254">
    <property type="entry name" value="Flavodoxin/NO_synth"/>
</dbReference>
<dbReference type="SUPFAM" id="SSF52218">
    <property type="entry name" value="Flavoproteins"/>
    <property type="match status" value="1"/>
</dbReference>
<feature type="domain" description="Flavodoxin-like" evidence="1">
    <location>
        <begin position="1"/>
        <end position="128"/>
    </location>
</feature>
<evidence type="ECO:0000313" key="2">
    <source>
        <dbReference type="EMBL" id="MBB6217125.1"/>
    </source>
</evidence>
<dbReference type="EMBL" id="JACHEN010000020">
    <property type="protein sequence ID" value="MBB6217125.1"/>
    <property type="molecule type" value="Genomic_DNA"/>
</dbReference>
<evidence type="ECO:0000313" key="3">
    <source>
        <dbReference type="Proteomes" id="UP000579281"/>
    </source>
</evidence>
<gene>
    <name evidence="2" type="ORF">HNQ80_003231</name>
</gene>
<organism evidence="2 3">
    <name type="scientific">Anaerosolibacter carboniphilus</name>
    <dbReference type="NCBI Taxonomy" id="1417629"/>
    <lineage>
        <taxon>Bacteria</taxon>
        <taxon>Bacillati</taxon>
        <taxon>Bacillota</taxon>
        <taxon>Clostridia</taxon>
        <taxon>Peptostreptococcales</taxon>
        <taxon>Thermotaleaceae</taxon>
        <taxon>Anaerosolibacter</taxon>
    </lineage>
</organism>
<reference evidence="2 3" key="1">
    <citation type="submission" date="2020-08" db="EMBL/GenBank/DDBJ databases">
        <title>Genomic Encyclopedia of Type Strains, Phase IV (KMG-IV): sequencing the most valuable type-strain genomes for metagenomic binning, comparative biology and taxonomic classification.</title>
        <authorList>
            <person name="Goeker M."/>
        </authorList>
    </citation>
    <scope>NUCLEOTIDE SEQUENCE [LARGE SCALE GENOMIC DNA]</scope>
    <source>
        <strain evidence="2 3">DSM 103526</strain>
    </source>
</reference>